<keyword evidence="2" id="KW-0106">Calcium</keyword>
<evidence type="ECO:0000313" key="5">
    <source>
        <dbReference type="EMBL" id="CAD1845729.1"/>
    </source>
</evidence>
<proteinExistence type="predicted"/>
<dbReference type="GO" id="GO:0005509">
    <property type="term" value="F:calcium ion binding"/>
    <property type="evidence" value="ECO:0007669"/>
    <property type="project" value="InterPro"/>
</dbReference>
<dbReference type="InterPro" id="IPR002048">
    <property type="entry name" value="EF_hand_dom"/>
</dbReference>
<evidence type="ECO:0000259" key="4">
    <source>
        <dbReference type="PROSITE" id="PS50222"/>
    </source>
</evidence>
<accession>A0A6V7QRC5</accession>
<dbReference type="EMBL" id="CAJEUB010000004">
    <property type="protein sequence ID" value="CAD1845729.1"/>
    <property type="molecule type" value="Genomic_DNA"/>
</dbReference>
<dbReference type="PANTHER" id="PTHR23050">
    <property type="entry name" value="CALCIUM BINDING PROTEIN"/>
    <property type="match status" value="1"/>
</dbReference>
<dbReference type="Gene3D" id="1.10.238.10">
    <property type="entry name" value="EF-hand"/>
    <property type="match status" value="1"/>
</dbReference>
<evidence type="ECO:0000256" key="3">
    <source>
        <dbReference type="SAM" id="MobiDB-lite"/>
    </source>
</evidence>
<protein>
    <recommendedName>
        <fullName evidence="4">EF-hand domain-containing protein</fullName>
    </recommendedName>
</protein>
<feature type="compositionally biased region" description="Acidic residues" evidence="3">
    <location>
        <begin position="1"/>
        <end position="20"/>
    </location>
</feature>
<dbReference type="Pfam" id="PF13499">
    <property type="entry name" value="EF-hand_7"/>
    <property type="match status" value="1"/>
</dbReference>
<feature type="domain" description="EF-hand" evidence="4">
    <location>
        <begin position="100"/>
        <end position="135"/>
    </location>
</feature>
<dbReference type="PROSITE" id="PS00018">
    <property type="entry name" value="EF_HAND_1"/>
    <property type="match status" value="1"/>
</dbReference>
<organism evidence="5">
    <name type="scientific">Ananas comosus var. bracteatus</name>
    <name type="common">red pineapple</name>
    <dbReference type="NCBI Taxonomy" id="296719"/>
    <lineage>
        <taxon>Eukaryota</taxon>
        <taxon>Viridiplantae</taxon>
        <taxon>Streptophyta</taxon>
        <taxon>Embryophyta</taxon>
        <taxon>Tracheophyta</taxon>
        <taxon>Spermatophyta</taxon>
        <taxon>Magnoliopsida</taxon>
        <taxon>Liliopsida</taxon>
        <taxon>Poales</taxon>
        <taxon>Bromeliaceae</taxon>
        <taxon>Bromelioideae</taxon>
        <taxon>Ananas</taxon>
    </lineage>
</organism>
<feature type="domain" description="EF-hand" evidence="4">
    <location>
        <begin position="136"/>
        <end position="171"/>
    </location>
</feature>
<sequence>MLLEVGPDDVDDDDADDDTSSSDGATHEGKQPPISLYRLRCDSEEQGCSRLHISFRLALPTAIPAPPPPPPPPSSRSDKPKQPMISSTHAAFGASKSSDHDHLVLERIFRCFDENGDGKISPGELQRCMRAVGEELSCEEAEAAVRSADWDGDGLIGFEDFVKLVESEGEEEKGRSLRGAFGVYEMEGRGASRRAASGRRWDGLGRHGP</sequence>
<keyword evidence="1" id="KW-0677">Repeat</keyword>
<evidence type="ECO:0000256" key="2">
    <source>
        <dbReference type="ARBA" id="ARBA00022837"/>
    </source>
</evidence>
<feature type="region of interest" description="Disordered" evidence="3">
    <location>
        <begin position="1"/>
        <end position="38"/>
    </location>
</feature>
<feature type="compositionally biased region" description="Basic and acidic residues" evidence="3">
    <location>
        <begin position="199"/>
        <end position="209"/>
    </location>
</feature>
<dbReference type="FunFam" id="1.10.238.10:FF:000003">
    <property type="entry name" value="Calmodulin A"/>
    <property type="match status" value="1"/>
</dbReference>
<feature type="region of interest" description="Disordered" evidence="3">
    <location>
        <begin position="188"/>
        <end position="209"/>
    </location>
</feature>
<dbReference type="SMART" id="SM00054">
    <property type="entry name" value="EFh"/>
    <property type="match status" value="2"/>
</dbReference>
<dbReference type="InterPro" id="IPR011992">
    <property type="entry name" value="EF-hand-dom_pair"/>
</dbReference>
<reference evidence="5" key="1">
    <citation type="submission" date="2020-07" db="EMBL/GenBank/DDBJ databases">
        <authorList>
            <person name="Lin J."/>
        </authorList>
    </citation>
    <scope>NUCLEOTIDE SEQUENCE</scope>
</reference>
<feature type="compositionally biased region" description="Pro residues" evidence="3">
    <location>
        <begin position="63"/>
        <end position="74"/>
    </location>
</feature>
<dbReference type="PROSITE" id="PS50222">
    <property type="entry name" value="EF_HAND_2"/>
    <property type="match status" value="2"/>
</dbReference>
<evidence type="ECO:0000256" key="1">
    <source>
        <dbReference type="ARBA" id="ARBA00022737"/>
    </source>
</evidence>
<name>A0A6V7QRC5_ANACO</name>
<dbReference type="InterPro" id="IPR018247">
    <property type="entry name" value="EF_Hand_1_Ca_BS"/>
</dbReference>
<dbReference type="InterPro" id="IPR050145">
    <property type="entry name" value="Centrin_CML-like"/>
</dbReference>
<dbReference type="CDD" id="cd00051">
    <property type="entry name" value="EFh"/>
    <property type="match status" value="1"/>
</dbReference>
<dbReference type="AlphaFoldDB" id="A0A6V7QRC5"/>
<feature type="region of interest" description="Disordered" evidence="3">
    <location>
        <begin position="59"/>
        <end position="96"/>
    </location>
</feature>
<gene>
    <name evidence="5" type="ORF">CB5_LOCUS28940</name>
</gene>
<dbReference type="SUPFAM" id="SSF47473">
    <property type="entry name" value="EF-hand"/>
    <property type="match status" value="1"/>
</dbReference>